<reference evidence="1" key="1">
    <citation type="journal article" date="2014" name="Nat. Commun.">
        <title>The tobacco genome sequence and its comparison with those of tomato and potato.</title>
        <authorList>
            <person name="Sierro N."/>
            <person name="Battey J.N."/>
            <person name="Ouadi S."/>
            <person name="Bakaher N."/>
            <person name="Bovet L."/>
            <person name="Willig A."/>
            <person name="Goepfert S."/>
            <person name="Peitsch M.C."/>
            <person name="Ivanov N.V."/>
        </authorList>
    </citation>
    <scope>NUCLEOTIDE SEQUENCE [LARGE SCALE GENOMIC DNA]</scope>
</reference>
<proteinExistence type="predicted"/>
<organism evidence="1 2">
    <name type="scientific">Nicotiana tabacum</name>
    <name type="common">Common tobacco</name>
    <dbReference type="NCBI Taxonomy" id="4097"/>
    <lineage>
        <taxon>Eukaryota</taxon>
        <taxon>Viridiplantae</taxon>
        <taxon>Streptophyta</taxon>
        <taxon>Embryophyta</taxon>
        <taxon>Tracheophyta</taxon>
        <taxon>Spermatophyta</taxon>
        <taxon>Magnoliopsida</taxon>
        <taxon>eudicotyledons</taxon>
        <taxon>Gunneridae</taxon>
        <taxon>Pentapetalae</taxon>
        <taxon>asterids</taxon>
        <taxon>lamiids</taxon>
        <taxon>Solanales</taxon>
        <taxon>Solanaceae</taxon>
        <taxon>Nicotianoideae</taxon>
        <taxon>Nicotianeae</taxon>
        <taxon>Nicotiana</taxon>
    </lineage>
</organism>
<keyword evidence="1" id="KW-1185">Reference proteome</keyword>
<dbReference type="RefSeq" id="XP_075084938.1">
    <property type="nucleotide sequence ID" value="XM_075228837.1"/>
</dbReference>
<name>A0AC58SIY0_TOBAC</name>
<dbReference type="Proteomes" id="UP000790787">
    <property type="component" value="Chromosome 13"/>
</dbReference>
<sequence>MVGENVLLRVSPMKGLMWFGNKEKLSSRFISPFEILERAGKVAYRLALPPILAGVHPVYHASILLKYHEDRSHVLDFSTKQLDENLTYEEEPVAILDQQVCKFRSKSFPYVKVQWRGQPIDGAMWESDSYIRSRYPHQLPV</sequence>
<accession>A0AC58SIY0</accession>
<evidence type="ECO:0000313" key="1">
    <source>
        <dbReference type="Proteomes" id="UP000790787"/>
    </source>
</evidence>
<evidence type="ECO:0000313" key="2">
    <source>
        <dbReference type="RefSeq" id="XP_075084938.1"/>
    </source>
</evidence>
<reference evidence="2" key="2">
    <citation type="submission" date="2025-08" db="UniProtKB">
        <authorList>
            <consortium name="RefSeq"/>
        </authorList>
    </citation>
    <scope>IDENTIFICATION</scope>
    <source>
        <tissue evidence="2">Leaf</tissue>
    </source>
</reference>
<protein>
    <submittedName>
        <fullName evidence="2">Uncharacterized protein LOC142168178</fullName>
    </submittedName>
</protein>
<gene>
    <name evidence="2" type="primary">LOC142168178</name>
</gene>